<organism evidence="1 2">
    <name type="scientific">Coemansia furcata</name>
    <dbReference type="NCBI Taxonomy" id="417177"/>
    <lineage>
        <taxon>Eukaryota</taxon>
        <taxon>Fungi</taxon>
        <taxon>Fungi incertae sedis</taxon>
        <taxon>Zoopagomycota</taxon>
        <taxon>Kickxellomycotina</taxon>
        <taxon>Kickxellomycetes</taxon>
        <taxon>Kickxellales</taxon>
        <taxon>Kickxellaceae</taxon>
        <taxon>Coemansia</taxon>
    </lineage>
</organism>
<proteinExistence type="predicted"/>
<comment type="caution">
    <text evidence="1">The sequence shown here is derived from an EMBL/GenBank/DDBJ whole genome shotgun (WGS) entry which is preliminary data.</text>
</comment>
<sequence>MVAKDVQLDSTLSLDSARRAMLSDFAIISTSLQVLKLWHYERLWFGDGNINMLAAKVTTLLACIPSLARFKCRTSTHVMRSVLNAILIDCDITCTVPHLSKLQLCESYE</sequence>
<keyword evidence="2" id="KW-1185">Reference proteome</keyword>
<dbReference type="Proteomes" id="UP001140096">
    <property type="component" value="Unassembled WGS sequence"/>
</dbReference>
<evidence type="ECO:0000313" key="1">
    <source>
        <dbReference type="EMBL" id="KAJ2812041.1"/>
    </source>
</evidence>
<protein>
    <submittedName>
        <fullName evidence="1">Uncharacterized protein</fullName>
    </submittedName>
</protein>
<reference evidence="1" key="1">
    <citation type="submission" date="2022-07" db="EMBL/GenBank/DDBJ databases">
        <title>Phylogenomic reconstructions and comparative analyses of Kickxellomycotina fungi.</title>
        <authorList>
            <person name="Reynolds N.K."/>
            <person name="Stajich J.E."/>
            <person name="Barry K."/>
            <person name="Grigoriev I.V."/>
            <person name="Crous P."/>
            <person name="Smith M.E."/>
        </authorList>
    </citation>
    <scope>NUCLEOTIDE SEQUENCE</scope>
    <source>
        <strain evidence="1">CBS 102833</strain>
    </source>
</reference>
<evidence type="ECO:0000313" key="2">
    <source>
        <dbReference type="Proteomes" id="UP001140096"/>
    </source>
</evidence>
<gene>
    <name evidence="1" type="ORF">H4S07_001668</name>
</gene>
<dbReference type="EMBL" id="JANBUP010000304">
    <property type="protein sequence ID" value="KAJ2812041.1"/>
    <property type="molecule type" value="Genomic_DNA"/>
</dbReference>
<accession>A0ACC1LNT2</accession>
<name>A0ACC1LNT2_9FUNG</name>